<gene>
    <name evidence="1" type="ORF">HaLaN_18193</name>
</gene>
<protein>
    <submittedName>
        <fullName evidence="1">Uncharacterized protein</fullName>
    </submittedName>
</protein>
<dbReference type="EMBL" id="BLLF01001737">
    <property type="protein sequence ID" value="GFH20981.1"/>
    <property type="molecule type" value="Genomic_DNA"/>
</dbReference>
<keyword evidence="2" id="KW-1185">Reference proteome</keyword>
<sequence length="137" mass="14137">MDDMPRITDILRELESARMHALARAYDFSLCLVSSTASGTSRCAPRSNSSAPSQVSLQAAARLQQLPPAAVLATAYALLSLQPLSQALNTVPLALISLPLYLVTCARGNLAASIATGSAAAATAASKPTTVDRAQPT</sequence>
<dbReference type="AlphaFoldDB" id="A0A699ZFK7"/>
<name>A0A699ZFK7_HAELA</name>
<comment type="caution">
    <text evidence="1">The sequence shown here is derived from an EMBL/GenBank/DDBJ whole genome shotgun (WGS) entry which is preliminary data.</text>
</comment>
<evidence type="ECO:0000313" key="1">
    <source>
        <dbReference type="EMBL" id="GFH20981.1"/>
    </source>
</evidence>
<dbReference type="Proteomes" id="UP000485058">
    <property type="component" value="Unassembled WGS sequence"/>
</dbReference>
<accession>A0A699ZFK7</accession>
<proteinExistence type="predicted"/>
<reference evidence="1 2" key="1">
    <citation type="submission" date="2020-02" db="EMBL/GenBank/DDBJ databases">
        <title>Draft genome sequence of Haematococcus lacustris strain NIES-144.</title>
        <authorList>
            <person name="Morimoto D."/>
            <person name="Nakagawa S."/>
            <person name="Yoshida T."/>
            <person name="Sawayama S."/>
        </authorList>
    </citation>
    <scope>NUCLEOTIDE SEQUENCE [LARGE SCALE GENOMIC DNA]</scope>
    <source>
        <strain evidence="1 2">NIES-144</strain>
    </source>
</reference>
<organism evidence="1 2">
    <name type="scientific">Haematococcus lacustris</name>
    <name type="common">Green alga</name>
    <name type="synonym">Haematococcus pluvialis</name>
    <dbReference type="NCBI Taxonomy" id="44745"/>
    <lineage>
        <taxon>Eukaryota</taxon>
        <taxon>Viridiplantae</taxon>
        <taxon>Chlorophyta</taxon>
        <taxon>core chlorophytes</taxon>
        <taxon>Chlorophyceae</taxon>
        <taxon>CS clade</taxon>
        <taxon>Chlamydomonadales</taxon>
        <taxon>Haematococcaceae</taxon>
        <taxon>Haematococcus</taxon>
    </lineage>
</organism>
<evidence type="ECO:0000313" key="2">
    <source>
        <dbReference type="Proteomes" id="UP000485058"/>
    </source>
</evidence>